<keyword evidence="3" id="KW-1185">Reference proteome</keyword>
<dbReference type="EMBL" id="FO082265">
    <property type="protein sequence ID" value="CCO19749.1"/>
    <property type="molecule type" value="Genomic_DNA"/>
</dbReference>
<dbReference type="AlphaFoldDB" id="K8EP68"/>
<reference evidence="2 3" key="1">
    <citation type="submission" date="2011-10" db="EMBL/GenBank/DDBJ databases">
        <authorList>
            <person name="Genoscope - CEA"/>
        </authorList>
    </citation>
    <scope>NUCLEOTIDE SEQUENCE [LARGE SCALE GENOMIC DNA]</scope>
    <source>
        <strain evidence="2 3">RCC 1105</strain>
    </source>
</reference>
<sequence length="501" mass="57567">MELISLLNAERTKAFQKSRYGKKTNTFYFIRSFLKQRPVMTTTMTRSKVFASLAKRGEKRAPLFARTWKRQNVRRSAMASKRRSKTVVKAMHFPQNVSNFFTPLLAFTKANEFEKRSERAYLEYPDSEGKILFSKPSEKANGLVTISQFGPNWRSLRFNDVEQGLAYVVDEEIMDGKVLAYEYLRAMAAATAAKRRLDFSDEEEEDRKEVNETKDKMLMIGMGSGALPFFMETHFSDEFEMETVEHDPVVIEAIERTCFNGNAIPFRCVVDDAREYLETKVMNGSLDIISMDAFDGGGNVPEHLISRAFFRLCGEKLKNNNNNNQRSPSMFIMNCFNGVRGSTARAFVHVVCARLEKSIGPVMTIPIHDQPCNVIVVALLKKEEPREEEEDIRAQYSRDAIARSAREAFKLGNAEEWDAGKRVEGLFWVVDCDEKEKTMREIEPPLLNTNTNTKKKKKNVEGKYRGRNGTYMPKEFAENIEVYEGQTTDAHSYDDNIEKRR</sequence>
<feature type="region of interest" description="Disordered" evidence="1">
    <location>
        <begin position="446"/>
        <end position="470"/>
    </location>
</feature>
<evidence type="ECO:0000313" key="2">
    <source>
        <dbReference type="EMBL" id="CCO19749.1"/>
    </source>
</evidence>
<feature type="compositionally biased region" description="Basic and acidic residues" evidence="1">
    <location>
        <begin position="491"/>
        <end position="501"/>
    </location>
</feature>
<dbReference type="SUPFAM" id="SSF53335">
    <property type="entry name" value="S-adenosyl-L-methionine-dependent methyltransferases"/>
    <property type="match status" value="1"/>
</dbReference>
<dbReference type="KEGG" id="bpg:Bathy14g00750"/>
<protein>
    <recommendedName>
        <fullName evidence="4">Spermidine synthase</fullName>
    </recommendedName>
</protein>
<evidence type="ECO:0008006" key="4">
    <source>
        <dbReference type="Google" id="ProtNLM"/>
    </source>
</evidence>
<dbReference type="STRING" id="41875.K8EP68"/>
<gene>
    <name evidence="2" type="ordered locus">Bathy14g00750</name>
</gene>
<dbReference type="InterPro" id="IPR029063">
    <property type="entry name" value="SAM-dependent_MTases_sf"/>
</dbReference>
<dbReference type="RefSeq" id="XP_007509292.1">
    <property type="nucleotide sequence ID" value="XM_007509230.1"/>
</dbReference>
<dbReference type="GeneID" id="19011708"/>
<feature type="region of interest" description="Disordered" evidence="1">
    <location>
        <begin position="482"/>
        <end position="501"/>
    </location>
</feature>
<organism evidence="2 3">
    <name type="scientific">Bathycoccus prasinos</name>
    <dbReference type="NCBI Taxonomy" id="41875"/>
    <lineage>
        <taxon>Eukaryota</taxon>
        <taxon>Viridiplantae</taxon>
        <taxon>Chlorophyta</taxon>
        <taxon>Mamiellophyceae</taxon>
        <taxon>Mamiellales</taxon>
        <taxon>Bathycoccaceae</taxon>
        <taxon>Bathycoccus</taxon>
    </lineage>
</organism>
<dbReference type="Proteomes" id="UP000198341">
    <property type="component" value="Chromosome 14"/>
</dbReference>
<evidence type="ECO:0000313" key="3">
    <source>
        <dbReference type="Proteomes" id="UP000198341"/>
    </source>
</evidence>
<dbReference type="OrthoDB" id="411785at2759"/>
<accession>K8EP68</accession>
<proteinExistence type="predicted"/>
<name>K8EP68_9CHLO</name>
<dbReference type="Gene3D" id="3.40.50.150">
    <property type="entry name" value="Vaccinia Virus protein VP39"/>
    <property type="match status" value="1"/>
</dbReference>
<evidence type="ECO:0000256" key="1">
    <source>
        <dbReference type="SAM" id="MobiDB-lite"/>
    </source>
</evidence>